<dbReference type="InterPro" id="IPR007487">
    <property type="entry name" value="ABC_transpt-TYRBP-like"/>
</dbReference>
<dbReference type="PANTHER" id="PTHR35271">
    <property type="entry name" value="ABC TRANSPORTER, SUBSTRATE-BINDING LIPOPROTEIN-RELATED"/>
    <property type="match status" value="1"/>
</dbReference>
<name>A0A4R3KL03_9BACI</name>
<dbReference type="PANTHER" id="PTHR35271:SF1">
    <property type="entry name" value="ABC TRANSPORTER, SUBSTRATE-BINDING LIPOPROTEIN"/>
    <property type="match status" value="1"/>
</dbReference>
<dbReference type="SUPFAM" id="SSF53822">
    <property type="entry name" value="Periplasmic binding protein-like I"/>
    <property type="match status" value="1"/>
</dbReference>
<proteinExistence type="predicted"/>
<dbReference type="Pfam" id="PF04392">
    <property type="entry name" value="ABC_sub_bind"/>
    <property type="match status" value="1"/>
</dbReference>
<dbReference type="AlphaFoldDB" id="A0A4R3KL03"/>
<dbReference type="Proteomes" id="UP000295788">
    <property type="component" value="Unassembled WGS sequence"/>
</dbReference>
<sequence length="326" mass="34569">MRRGLFIVISLIMVLSLFTGCVKETQPENSSVKDDSSNAVPLKIGITQIVEHPSLDSIREGILKGLADNGFEDGKNIIVDYRNAQGDRNVATTIAQKFVTDKVNMIIAITTPSAQAAFQATEQAKKNIPVVFSAVTDPVAAGLVKAFDQPGENITGTSDMVPIEKQIDLIKEMVPDVKAIGIVYNSGEVNAEVQLGAAKKAAEAKGIKIVEAGVTSTSEVSLGTASLIDKVDALFILNDNMIVSALDAVLKVAKEAKIPLFASDGDSVKRGAVATYGIDQFMIGVQTGEMAAKILKGESPKNIPVEGIKEVTLIVNEEAKKNFGLK</sequence>
<protein>
    <submittedName>
        <fullName evidence="1">Putative ABC transport system substrate-binding protein</fullName>
    </submittedName>
</protein>
<evidence type="ECO:0000313" key="2">
    <source>
        <dbReference type="Proteomes" id="UP000295788"/>
    </source>
</evidence>
<gene>
    <name evidence="1" type="ORF">EDD72_101260</name>
</gene>
<comment type="caution">
    <text evidence="1">The sequence shown here is derived from an EMBL/GenBank/DDBJ whole genome shotgun (WGS) entry which is preliminary data.</text>
</comment>
<dbReference type="PROSITE" id="PS51257">
    <property type="entry name" value="PROKAR_LIPOPROTEIN"/>
    <property type="match status" value="1"/>
</dbReference>
<dbReference type="InterPro" id="IPR028082">
    <property type="entry name" value="Peripla_BP_I"/>
</dbReference>
<dbReference type="CDD" id="cd06325">
    <property type="entry name" value="PBP1_ABC_unchar_transporter"/>
    <property type="match status" value="1"/>
</dbReference>
<evidence type="ECO:0000313" key="1">
    <source>
        <dbReference type="EMBL" id="TCS84591.1"/>
    </source>
</evidence>
<organism evidence="1 2">
    <name type="scientific">Tepidibacillus fermentans</name>
    <dbReference type="NCBI Taxonomy" id="1281767"/>
    <lineage>
        <taxon>Bacteria</taxon>
        <taxon>Bacillati</taxon>
        <taxon>Bacillota</taxon>
        <taxon>Bacilli</taxon>
        <taxon>Bacillales</taxon>
        <taxon>Bacillaceae</taxon>
        <taxon>Tepidibacillus</taxon>
    </lineage>
</organism>
<reference evidence="1 2" key="1">
    <citation type="submission" date="2019-03" db="EMBL/GenBank/DDBJ databases">
        <title>Genomic Encyclopedia of Type Strains, Phase IV (KMG-IV): sequencing the most valuable type-strain genomes for metagenomic binning, comparative biology and taxonomic classification.</title>
        <authorList>
            <person name="Goeker M."/>
        </authorList>
    </citation>
    <scope>NUCLEOTIDE SEQUENCE [LARGE SCALE GENOMIC DNA]</scope>
    <source>
        <strain evidence="1 2">DSM 23802</strain>
    </source>
</reference>
<accession>A0A4R3KL03</accession>
<dbReference type="Gene3D" id="3.40.50.2300">
    <property type="match status" value="2"/>
</dbReference>
<dbReference type="OrthoDB" id="9776955at2"/>
<dbReference type="RefSeq" id="WP_132766809.1">
    <property type="nucleotide sequence ID" value="NZ_SMAB01000001.1"/>
</dbReference>
<keyword evidence="2" id="KW-1185">Reference proteome</keyword>
<dbReference type="EMBL" id="SMAB01000001">
    <property type="protein sequence ID" value="TCS84591.1"/>
    <property type="molecule type" value="Genomic_DNA"/>
</dbReference>